<protein>
    <submittedName>
        <fullName evidence="2">Uncharacterized protein</fullName>
    </submittedName>
</protein>
<evidence type="ECO:0000313" key="3">
    <source>
        <dbReference type="Proteomes" id="UP001497482"/>
    </source>
</evidence>
<organism evidence="2 3">
    <name type="scientific">Knipowitschia caucasica</name>
    <name type="common">Caucasian dwarf goby</name>
    <name type="synonym">Pomatoschistus caucasicus</name>
    <dbReference type="NCBI Taxonomy" id="637954"/>
    <lineage>
        <taxon>Eukaryota</taxon>
        <taxon>Metazoa</taxon>
        <taxon>Chordata</taxon>
        <taxon>Craniata</taxon>
        <taxon>Vertebrata</taxon>
        <taxon>Euteleostomi</taxon>
        <taxon>Actinopterygii</taxon>
        <taxon>Neopterygii</taxon>
        <taxon>Teleostei</taxon>
        <taxon>Neoteleostei</taxon>
        <taxon>Acanthomorphata</taxon>
        <taxon>Gobiaria</taxon>
        <taxon>Gobiiformes</taxon>
        <taxon>Gobioidei</taxon>
        <taxon>Gobiidae</taxon>
        <taxon>Gobiinae</taxon>
        <taxon>Knipowitschia</taxon>
    </lineage>
</organism>
<reference evidence="2 3" key="1">
    <citation type="submission" date="2024-04" db="EMBL/GenBank/DDBJ databases">
        <authorList>
            <person name="Waldvogel A.-M."/>
            <person name="Schoenle A."/>
        </authorList>
    </citation>
    <scope>NUCLEOTIDE SEQUENCE [LARGE SCALE GENOMIC DNA]</scope>
</reference>
<proteinExistence type="predicted"/>
<gene>
    <name evidence="2" type="ORF">KC01_LOCUS37989</name>
</gene>
<accession>A0AAV2ME78</accession>
<dbReference type="AlphaFoldDB" id="A0AAV2ME78"/>
<evidence type="ECO:0000256" key="1">
    <source>
        <dbReference type="SAM" id="MobiDB-lite"/>
    </source>
</evidence>
<feature type="region of interest" description="Disordered" evidence="1">
    <location>
        <begin position="64"/>
        <end position="94"/>
    </location>
</feature>
<sequence length="94" mass="9985">MNTDTGVGPPAGREGLSGQGCSMVRAHWGATRCEVRGRGLLLVSSWSPPGLTHIYSVVLKEQEVDSQDEIEGRRNPVCETDNSSSARGEGQSEG</sequence>
<keyword evidence="3" id="KW-1185">Reference proteome</keyword>
<name>A0AAV2ME78_KNICA</name>
<dbReference type="Proteomes" id="UP001497482">
    <property type="component" value="Chromosome 7"/>
</dbReference>
<dbReference type="EMBL" id="OZ035829">
    <property type="protein sequence ID" value="CAL1611589.1"/>
    <property type="molecule type" value="Genomic_DNA"/>
</dbReference>
<evidence type="ECO:0000313" key="2">
    <source>
        <dbReference type="EMBL" id="CAL1611589.1"/>
    </source>
</evidence>